<feature type="transmembrane region" description="Helical" evidence="7">
    <location>
        <begin position="63"/>
        <end position="87"/>
    </location>
</feature>
<name>A0A7X0RV76_9BACL</name>
<evidence type="ECO:0000256" key="7">
    <source>
        <dbReference type="SAM" id="Phobius"/>
    </source>
</evidence>
<dbReference type="GO" id="GO:0004252">
    <property type="term" value="F:serine-type endopeptidase activity"/>
    <property type="evidence" value="ECO:0007669"/>
    <property type="project" value="InterPro"/>
</dbReference>
<keyword evidence="6 7" id="KW-0472">Membrane</keyword>
<keyword evidence="9" id="KW-0645">Protease</keyword>
<sequence length="200" mass="22276">MIFLRYESFRQYLRLYPVTALLLAANIVMFGIELANGGPGDVMTLLRLGAITNVPEYDQLWRYVAALFLHGSWEHIVFNLFALFVFAPPLERIFGHWRYGLFYLASGVLGNAAAVFLARGEWIGVGASSAIYGIYGAYLFITLFQRHMLDAGSRTTVYGILAVGLITSFLIPHIGYWAHIGGLAAGFLLYGAMGRRNLNR</sequence>
<dbReference type="PANTHER" id="PTHR43731">
    <property type="entry name" value="RHOMBOID PROTEASE"/>
    <property type="match status" value="1"/>
</dbReference>
<keyword evidence="5 7" id="KW-1133">Transmembrane helix</keyword>
<evidence type="ECO:0000256" key="6">
    <source>
        <dbReference type="ARBA" id="ARBA00023136"/>
    </source>
</evidence>
<evidence type="ECO:0000256" key="5">
    <source>
        <dbReference type="ARBA" id="ARBA00022989"/>
    </source>
</evidence>
<evidence type="ECO:0000256" key="1">
    <source>
        <dbReference type="ARBA" id="ARBA00004141"/>
    </source>
</evidence>
<dbReference type="InterPro" id="IPR035952">
    <property type="entry name" value="Rhomboid-like_sf"/>
</dbReference>
<dbReference type="GO" id="GO:0006508">
    <property type="term" value="P:proteolysis"/>
    <property type="evidence" value="ECO:0007669"/>
    <property type="project" value="UniProtKB-KW"/>
</dbReference>
<dbReference type="AlphaFoldDB" id="A0A7X0RV76"/>
<comment type="subcellular location">
    <subcellularLocation>
        <location evidence="1">Membrane</location>
        <topology evidence="1">Multi-pass membrane protein</topology>
    </subcellularLocation>
</comment>
<feature type="transmembrane region" description="Helical" evidence="7">
    <location>
        <begin position="155"/>
        <end position="171"/>
    </location>
</feature>
<keyword evidence="4" id="KW-0378">Hydrolase</keyword>
<keyword evidence="10" id="KW-1185">Reference proteome</keyword>
<feature type="transmembrane region" description="Helical" evidence="7">
    <location>
        <begin position="12"/>
        <end position="32"/>
    </location>
</feature>
<dbReference type="InterPro" id="IPR050925">
    <property type="entry name" value="Rhomboid_protease_S54"/>
</dbReference>
<reference evidence="9 10" key="1">
    <citation type="submission" date="2020-08" db="EMBL/GenBank/DDBJ databases">
        <title>Cohnella phylogeny.</title>
        <authorList>
            <person name="Dunlap C."/>
        </authorList>
    </citation>
    <scope>NUCLEOTIDE SEQUENCE [LARGE SCALE GENOMIC DNA]</scope>
    <source>
        <strain evidence="9 10">DSM 28246</strain>
    </source>
</reference>
<accession>A0A7X0RV76</accession>
<feature type="transmembrane region" description="Helical" evidence="7">
    <location>
        <begin position="99"/>
        <end position="117"/>
    </location>
</feature>
<dbReference type="SUPFAM" id="SSF144091">
    <property type="entry name" value="Rhomboid-like"/>
    <property type="match status" value="1"/>
</dbReference>
<protein>
    <submittedName>
        <fullName evidence="9">Rhomboid family intramembrane serine protease</fullName>
    </submittedName>
</protein>
<keyword evidence="3 7" id="KW-0812">Transmembrane</keyword>
<evidence type="ECO:0000259" key="8">
    <source>
        <dbReference type="Pfam" id="PF01694"/>
    </source>
</evidence>
<feature type="transmembrane region" description="Helical" evidence="7">
    <location>
        <begin position="123"/>
        <end position="143"/>
    </location>
</feature>
<evidence type="ECO:0000256" key="2">
    <source>
        <dbReference type="ARBA" id="ARBA00009045"/>
    </source>
</evidence>
<dbReference type="GO" id="GO:0016020">
    <property type="term" value="C:membrane"/>
    <property type="evidence" value="ECO:0007669"/>
    <property type="project" value="UniProtKB-SubCell"/>
</dbReference>
<evidence type="ECO:0000313" key="10">
    <source>
        <dbReference type="Proteomes" id="UP000547209"/>
    </source>
</evidence>
<dbReference type="InterPro" id="IPR022764">
    <property type="entry name" value="Peptidase_S54_rhomboid_dom"/>
</dbReference>
<dbReference type="Pfam" id="PF01694">
    <property type="entry name" value="Rhomboid"/>
    <property type="match status" value="1"/>
</dbReference>
<dbReference type="Proteomes" id="UP000547209">
    <property type="component" value="Unassembled WGS sequence"/>
</dbReference>
<comment type="caution">
    <text evidence="9">The sequence shown here is derived from an EMBL/GenBank/DDBJ whole genome shotgun (WGS) entry which is preliminary data.</text>
</comment>
<organism evidence="9 10">
    <name type="scientific">Cohnella nanjingensis</name>
    <dbReference type="NCBI Taxonomy" id="1387779"/>
    <lineage>
        <taxon>Bacteria</taxon>
        <taxon>Bacillati</taxon>
        <taxon>Bacillota</taxon>
        <taxon>Bacilli</taxon>
        <taxon>Bacillales</taxon>
        <taxon>Paenibacillaceae</taxon>
        <taxon>Cohnella</taxon>
    </lineage>
</organism>
<evidence type="ECO:0000256" key="3">
    <source>
        <dbReference type="ARBA" id="ARBA00022692"/>
    </source>
</evidence>
<feature type="domain" description="Peptidase S54 rhomboid" evidence="8">
    <location>
        <begin position="58"/>
        <end position="191"/>
    </location>
</feature>
<gene>
    <name evidence="9" type="ORF">H7C19_26875</name>
</gene>
<dbReference type="RefSeq" id="WP_185672168.1">
    <property type="nucleotide sequence ID" value="NZ_JACJVP010000045.1"/>
</dbReference>
<proteinExistence type="inferred from homology"/>
<dbReference type="Gene3D" id="1.20.1540.10">
    <property type="entry name" value="Rhomboid-like"/>
    <property type="match status" value="1"/>
</dbReference>
<evidence type="ECO:0000313" key="9">
    <source>
        <dbReference type="EMBL" id="MBB6674312.1"/>
    </source>
</evidence>
<dbReference type="PANTHER" id="PTHR43731:SF14">
    <property type="entry name" value="PRESENILIN-ASSOCIATED RHOMBOID-LIKE PROTEIN, MITOCHONDRIAL"/>
    <property type="match status" value="1"/>
</dbReference>
<comment type="similarity">
    <text evidence="2">Belongs to the peptidase S54 family.</text>
</comment>
<evidence type="ECO:0000256" key="4">
    <source>
        <dbReference type="ARBA" id="ARBA00022801"/>
    </source>
</evidence>
<dbReference type="EMBL" id="JACJVP010000045">
    <property type="protein sequence ID" value="MBB6674312.1"/>
    <property type="molecule type" value="Genomic_DNA"/>
</dbReference>